<dbReference type="InterPro" id="IPR050557">
    <property type="entry name" value="RTX_toxin/Mannuronan_C5-epim"/>
</dbReference>
<dbReference type="Pfam" id="PF00353">
    <property type="entry name" value="HemolysinCabind"/>
    <property type="match status" value="2"/>
</dbReference>
<dbReference type="GO" id="GO:0005576">
    <property type="term" value="C:extracellular region"/>
    <property type="evidence" value="ECO:0007669"/>
    <property type="project" value="UniProtKB-SubCell"/>
</dbReference>
<dbReference type="InterPro" id="IPR001343">
    <property type="entry name" value="Hemolysn_Ca-bd"/>
</dbReference>
<name>A0A370HII0_9HYPH</name>
<evidence type="ECO:0000256" key="1">
    <source>
        <dbReference type="ARBA" id="ARBA00004613"/>
    </source>
</evidence>
<reference evidence="3 4" key="1">
    <citation type="submission" date="2018-07" db="EMBL/GenBank/DDBJ databases">
        <title>Genomic Encyclopedia of Type Strains, Phase IV (KMG-IV): sequencing the most valuable type-strain genomes for metagenomic binning, comparative biology and taxonomic classification.</title>
        <authorList>
            <person name="Goeker M."/>
        </authorList>
    </citation>
    <scope>NUCLEOTIDE SEQUENCE [LARGE SCALE GENOMIC DNA]</scope>
    <source>
        <strain evidence="3 4">DSM 14364</strain>
    </source>
</reference>
<dbReference type="RefSeq" id="WP_210210230.1">
    <property type="nucleotide sequence ID" value="NZ_QQBB01000006.1"/>
</dbReference>
<keyword evidence="4" id="KW-1185">Reference proteome</keyword>
<evidence type="ECO:0000256" key="2">
    <source>
        <dbReference type="ARBA" id="ARBA00022525"/>
    </source>
</evidence>
<dbReference type="PRINTS" id="PR00313">
    <property type="entry name" value="CABNDNGRPT"/>
</dbReference>
<dbReference type="GO" id="GO:0005509">
    <property type="term" value="F:calcium ion binding"/>
    <property type="evidence" value="ECO:0007669"/>
    <property type="project" value="InterPro"/>
</dbReference>
<keyword evidence="2" id="KW-0964">Secreted</keyword>
<comment type="caution">
    <text evidence="3">The sequence shown here is derived from an EMBL/GenBank/DDBJ whole genome shotgun (WGS) entry which is preliminary data.</text>
</comment>
<evidence type="ECO:0000313" key="4">
    <source>
        <dbReference type="Proteomes" id="UP000254925"/>
    </source>
</evidence>
<proteinExistence type="predicted"/>
<sequence>MTVYVIDPSRPLPPARDPNTPALRLANNDTVVLAAGASIEAYGISAPALSGALGTTLLIDGLVHSEFDHAIMTHGTINVASTGIVRGLEAGIYLHEDYQNGRPNVLTNAGSISSASVGVVVEGARSVITNFGKITGDYGIWFEGSDGPDDTLVINNTGLIKGNSAAVIGLFYGSTVLTNSGRIEGDVHFGSGGWIMPRGPSSNVYDGRGGTINGEVIFLSGNDIAYGGDGSEAFSMGSSINYVDGGAGIDTLRYVAAATVDLRITERQQTSAASWDTILNIENLTGGHLGDHFTGNDVANVFTGAGGADMLDSQGGNDLLNGGTGNDTLTGGDGTDIAMFSGRFSDYTITTGRGGLIIISDNRATGGDGVDQLTEVEFAIFSDRLYTLPTSAPSTPVSTEPPIHSLPINPETPEPQVPLVAPTTVEMAATPLTLKGGKKADVLVGGAGNDLLNGGLGNDRLSGGEGSDVFVFSTKLKMNVDRLTDFSGADDTIQLSKAVFGKLQKGVLSKDAFRIGAKALDADDRIVFNAKTGALSYDADGSGTAHAAVVFAKVKAGTHLTADDFFVL</sequence>
<organism evidence="3 4">
    <name type="scientific">Microvirga subterranea</name>
    <dbReference type="NCBI Taxonomy" id="186651"/>
    <lineage>
        <taxon>Bacteria</taxon>
        <taxon>Pseudomonadati</taxon>
        <taxon>Pseudomonadota</taxon>
        <taxon>Alphaproteobacteria</taxon>
        <taxon>Hyphomicrobiales</taxon>
        <taxon>Methylobacteriaceae</taxon>
        <taxon>Microvirga</taxon>
    </lineage>
</organism>
<dbReference type="PANTHER" id="PTHR38340:SF1">
    <property type="entry name" value="S-LAYER PROTEIN"/>
    <property type="match status" value="1"/>
</dbReference>
<dbReference type="Proteomes" id="UP000254925">
    <property type="component" value="Unassembled WGS sequence"/>
</dbReference>
<dbReference type="PROSITE" id="PS00330">
    <property type="entry name" value="HEMOLYSIN_CALCIUM"/>
    <property type="match status" value="4"/>
</dbReference>
<dbReference type="AlphaFoldDB" id="A0A370HII0"/>
<dbReference type="InterPro" id="IPR018511">
    <property type="entry name" value="Hemolysin-typ_Ca-bd_CS"/>
</dbReference>
<evidence type="ECO:0000313" key="3">
    <source>
        <dbReference type="EMBL" id="RDI57852.1"/>
    </source>
</evidence>
<dbReference type="Gene3D" id="2.150.10.10">
    <property type="entry name" value="Serralysin-like metalloprotease, C-terminal"/>
    <property type="match status" value="2"/>
</dbReference>
<dbReference type="EMBL" id="QQBB01000006">
    <property type="protein sequence ID" value="RDI57852.1"/>
    <property type="molecule type" value="Genomic_DNA"/>
</dbReference>
<comment type="subcellular location">
    <subcellularLocation>
        <location evidence="1">Secreted</location>
    </subcellularLocation>
</comment>
<protein>
    <submittedName>
        <fullName evidence="3">Ca2+-binding RTX toxin-like protein</fullName>
    </submittedName>
</protein>
<gene>
    <name evidence="3" type="ORF">DES45_106166</name>
</gene>
<dbReference type="InterPro" id="IPR011049">
    <property type="entry name" value="Serralysin-like_metalloprot_C"/>
</dbReference>
<dbReference type="SUPFAM" id="SSF51120">
    <property type="entry name" value="beta-Roll"/>
    <property type="match status" value="2"/>
</dbReference>
<accession>A0A370HII0</accession>
<dbReference type="PANTHER" id="PTHR38340">
    <property type="entry name" value="S-LAYER PROTEIN"/>
    <property type="match status" value="1"/>
</dbReference>